<reference evidence="2 3" key="1">
    <citation type="journal article" date="2017" name="Poromechanics V (2013)">
        <title>Genomic Characterization of the Arsenic-Tolerant Actinobacterium, &lt;i&gt;Rhodococcus erythropolis&lt;/i&gt; S43.</title>
        <authorList>
            <person name="Retamal-Morales G."/>
            <person name="Mehnert M."/>
            <person name="Schwabe R."/>
            <person name="Tischler D."/>
            <person name="Schloemann M."/>
            <person name="Levican G.J."/>
        </authorList>
    </citation>
    <scope>NUCLEOTIDE SEQUENCE [LARGE SCALE GENOMIC DNA]</scope>
    <source>
        <strain evidence="2 3">S43</strain>
    </source>
</reference>
<dbReference type="GO" id="GO:0005886">
    <property type="term" value="C:plasma membrane"/>
    <property type="evidence" value="ECO:0007669"/>
    <property type="project" value="UniProtKB-SubCell"/>
</dbReference>
<accession>A0A0C2WBK0</accession>
<comment type="similarity">
    <text evidence="1">Belongs to the DedA family.</text>
</comment>
<sequence>MELLERMHNLAEQFTRVIDVDNLALIPSVVLLVGVALLLLIESGFLLGLATPGNSLPITMGVLVAAGAVDAASAVIAVAVGSSAGAQLAFRRSRVSGTVVLPERLESKLPKLVVRWQGALVENVVKHPQLTTLCAHPVGAVRTVAPRLLAGSTLQHKEFALLNSLAALVWATGLVTVGVLAGGSETFRTLYSFMWVPAVVIVGMSLMRRHFGSAKAAGVSISPNAAARTTLPTVPRTDPRG</sequence>
<keyword evidence="1" id="KW-1133">Transmembrane helix</keyword>
<comment type="subcellular location">
    <subcellularLocation>
        <location evidence="1">Cell membrane</location>
        <topology evidence="1">Multi-pass membrane protein</topology>
    </subcellularLocation>
</comment>
<dbReference type="EMBL" id="MRBO01000124">
    <property type="protein sequence ID" value="KAB2586801.1"/>
    <property type="molecule type" value="Genomic_DNA"/>
</dbReference>
<evidence type="ECO:0000256" key="1">
    <source>
        <dbReference type="RuleBase" id="RU367016"/>
    </source>
</evidence>
<organism evidence="2 3">
    <name type="scientific">Rhodococcus erythropolis</name>
    <name type="common">Arthrobacter picolinophilus</name>
    <dbReference type="NCBI Taxonomy" id="1833"/>
    <lineage>
        <taxon>Bacteria</taxon>
        <taxon>Bacillati</taxon>
        <taxon>Actinomycetota</taxon>
        <taxon>Actinomycetes</taxon>
        <taxon>Mycobacteriales</taxon>
        <taxon>Nocardiaceae</taxon>
        <taxon>Rhodococcus</taxon>
        <taxon>Rhodococcus erythropolis group</taxon>
    </lineage>
</organism>
<feature type="transmembrane region" description="Helical" evidence="1">
    <location>
        <begin position="159"/>
        <end position="183"/>
    </location>
</feature>
<dbReference type="Proteomes" id="UP000325576">
    <property type="component" value="Unassembled WGS sequence"/>
</dbReference>
<dbReference type="InterPro" id="IPR032818">
    <property type="entry name" value="DedA-like"/>
</dbReference>
<protein>
    <recommendedName>
        <fullName evidence="4">DedA family protein</fullName>
    </recommendedName>
</protein>
<feature type="transmembrane region" description="Helical" evidence="1">
    <location>
        <begin position="20"/>
        <end position="41"/>
    </location>
</feature>
<evidence type="ECO:0000313" key="2">
    <source>
        <dbReference type="EMBL" id="KAB2586801.1"/>
    </source>
</evidence>
<comment type="caution">
    <text evidence="2">The sequence shown here is derived from an EMBL/GenBank/DDBJ whole genome shotgun (WGS) entry which is preliminary data.</text>
</comment>
<feature type="transmembrane region" description="Helical" evidence="1">
    <location>
        <begin position="61"/>
        <end position="84"/>
    </location>
</feature>
<gene>
    <name evidence="2" type="ORF">BS297_03360</name>
</gene>
<keyword evidence="1" id="KW-1003">Cell membrane</keyword>
<dbReference type="PANTHER" id="PTHR30353">
    <property type="entry name" value="INNER MEMBRANE PROTEIN DEDA-RELATED"/>
    <property type="match status" value="1"/>
</dbReference>
<dbReference type="PANTHER" id="PTHR30353:SF0">
    <property type="entry name" value="TRANSMEMBRANE PROTEIN"/>
    <property type="match status" value="1"/>
</dbReference>
<name>A0A0C2WBK0_RHOER</name>
<keyword evidence="1" id="KW-0812">Transmembrane</keyword>
<evidence type="ECO:0008006" key="4">
    <source>
        <dbReference type="Google" id="ProtNLM"/>
    </source>
</evidence>
<feature type="transmembrane region" description="Helical" evidence="1">
    <location>
        <begin position="189"/>
        <end position="207"/>
    </location>
</feature>
<evidence type="ECO:0000313" key="3">
    <source>
        <dbReference type="Proteomes" id="UP000325576"/>
    </source>
</evidence>
<proteinExistence type="inferred from homology"/>
<dbReference type="AlphaFoldDB" id="A0A0C2WBK0"/>
<keyword evidence="1" id="KW-0472">Membrane</keyword>